<evidence type="ECO:0000256" key="3">
    <source>
        <dbReference type="SAM" id="SignalP"/>
    </source>
</evidence>
<protein>
    <submittedName>
        <fullName evidence="4">LuxR family transcriptional regulator</fullName>
    </submittedName>
</protein>
<organism evidence="4 5">
    <name type="scientific">Pseudarthrobacter quantipunctorum</name>
    <dbReference type="NCBI Taxonomy" id="3128980"/>
    <lineage>
        <taxon>Bacteria</taxon>
        <taxon>Bacillati</taxon>
        <taxon>Actinomycetota</taxon>
        <taxon>Actinomycetes</taxon>
        <taxon>Micrococcales</taxon>
        <taxon>Micrococcaceae</taxon>
        <taxon>Pseudarthrobacter</taxon>
    </lineage>
</organism>
<dbReference type="EMBL" id="CP148033">
    <property type="protein sequence ID" value="WXK92851.1"/>
    <property type="molecule type" value="Genomic_DNA"/>
</dbReference>
<evidence type="ECO:0000256" key="2">
    <source>
        <dbReference type="SAM" id="Phobius"/>
    </source>
</evidence>
<keyword evidence="2" id="KW-0472">Membrane</keyword>
<evidence type="ECO:0000313" key="4">
    <source>
        <dbReference type="EMBL" id="WXK92851.1"/>
    </source>
</evidence>
<reference evidence="4 5" key="1">
    <citation type="submission" date="2024-03" db="EMBL/GenBank/DDBJ databases">
        <title>Rhodococcus navarretei sp. nov. and Pseudarthrobacter quantumdoti sp. nov., two new species with the ability to biosynthesize Quantum Dots isolated from soil samples at Union Glacier, Antarctica.</title>
        <authorList>
            <person name="Vargas M."/>
        </authorList>
    </citation>
    <scope>NUCLEOTIDE SEQUENCE [LARGE SCALE GENOMIC DNA]</scope>
    <source>
        <strain evidence="4 5">RC-2-3</strain>
    </source>
</reference>
<keyword evidence="5" id="KW-1185">Reference proteome</keyword>
<keyword evidence="3" id="KW-0732">Signal</keyword>
<keyword evidence="2" id="KW-1133">Transmembrane helix</keyword>
<feature type="compositionally biased region" description="Polar residues" evidence="1">
    <location>
        <begin position="54"/>
        <end position="68"/>
    </location>
</feature>
<keyword evidence="2" id="KW-0812">Transmembrane</keyword>
<proteinExistence type="predicted"/>
<evidence type="ECO:0000256" key="1">
    <source>
        <dbReference type="SAM" id="MobiDB-lite"/>
    </source>
</evidence>
<evidence type="ECO:0000313" key="5">
    <source>
        <dbReference type="Proteomes" id="UP001623384"/>
    </source>
</evidence>
<feature type="signal peptide" evidence="3">
    <location>
        <begin position="1"/>
        <end position="27"/>
    </location>
</feature>
<dbReference type="Proteomes" id="UP001623384">
    <property type="component" value="Chromosome"/>
</dbReference>
<dbReference type="RefSeq" id="WP_406634816.1">
    <property type="nucleotide sequence ID" value="NZ_CP148033.1"/>
</dbReference>
<sequence>MRTILRSALLALLLIAAPAFSLGTAQASPSAGAAPVVAQEGAAPSAAGWALAGTSPTPSPGDTASTGPANPGTGESAENESTRVNFAPWVIAGIAVVVLILILIWRRRRNTTIV</sequence>
<feature type="region of interest" description="Disordered" evidence="1">
    <location>
        <begin position="47"/>
        <end position="80"/>
    </location>
</feature>
<name>A0ABZ2R3J2_9MICC</name>
<feature type="chain" id="PRO_5047000107" evidence="3">
    <location>
        <begin position="28"/>
        <end position="114"/>
    </location>
</feature>
<feature type="transmembrane region" description="Helical" evidence="2">
    <location>
        <begin position="86"/>
        <end position="105"/>
    </location>
</feature>
<gene>
    <name evidence="4" type="ORF">WHH00_17585</name>
</gene>
<accession>A0ABZ2R3J2</accession>